<proteinExistence type="predicted"/>
<comment type="caution">
    <text evidence="1">The sequence shown here is derived from an EMBL/GenBank/DDBJ whole genome shotgun (WGS) entry which is preliminary data.</text>
</comment>
<name>A0ABW3VCN5_9PSEU</name>
<dbReference type="RefSeq" id="WP_013672675.1">
    <property type="nucleotide sequence ID" value="NZ_BAABKS010000085.1"/>
</dbReference>
<dbReference type="InterPro" id="IPR025543">
    <property type="entry name" value="Dodecin-like"/>
</dbReference>
<dbReference type="Gene3D" id="3.30.1660.10">
    <property type="entry name" value="Flavin-binding protein dodecin"/>
    <property type="match status" value="1"/>
</dbReference>
<dbReference type="PANTHER" id="PTHR39324:SF1">
    <property type="entry name" value="CALCIUM DODECIN"/>
    <property type="match status" value="1"/>
</dbReference>
<evidence type="ECO:0000313" key="2">
    <source>
        <dbReference type="Proteomes" id="UP001597182"/>
    </source>
</evidence>
<dbReference type="NCBIfam" id="NF043052">
    <property type="entry name" value="DodecBact"/>
    <property type="match status" value="1"/>
</dbReference>
<organism evidence="1 2">
    <name type="scientific">Pseudonocardia benzenivorans</name>
    <dbReference type="NCBI Taxonomy" id="228005"/>
    <lineage>
        <taxon>Bacteria</taxon>
        <taxon>Bacillati</taxon>
        <taxon>Actinomycetota</taxon>
        <taxon>Actinomycetes</taxon>
        <taxon>Pseudonocardiales</taxon>
        <taxon>Pseudonocardiaceae</taxon>
        <taxon>Pseudonocardia</taxon>
    </lineage>
</organism>
<gene>
    <name evidence="1" type="ORF">ACFQ34_04750</name>
</gene>
<sequence>MSSNVYRVTEIVGSSTTSVDEAIRNGVSRAAETLRNLDWFEVTEIRGHLAEGGVDHYQVGLKVGFRLDD</sequence>
<dbReference type="SUPFAM" id="SSF89807">
    <property type="entry name" value="Dodecin-like"/>
    <property type="match status" value="1"/>
</dbReference>
<keyword evidence="2" id="KW-1185">Reference proteome</keyword>
<protein>
    <submittedName>
        <fullName evidence="1">Dodecin</fullName>
    </submittedName>
</protein>
<dbReference type="InterPro" id="IPR009923">
    <property type="entry name" value="Dodecin"/>
</dbReference>
<dbReference type="PANTHER" id="PTHR39324">
    <property type="entry name" value="CALCIUM DODECIN"/>
    <property type="match status" value="1"/>
</dbReference>
<reference evidence="2" key="1">
    <citation type="journal article" date="2019" name="Int. J. Syst. Evol. Microbiol.">
        <title>The Global Catalogue of Microorganisms (GCM) 10K type strain sequencing project: providing services to taxonomists for standard genome sequencing and annotation.</title>
        <authorList>
            <consortium name="The Broad Institute Genomics Platform"/>
            <consortium name="The Broad Institute Genome Sequencing Center for Infectious Disease"/>
            <person name="Wu L."/>
            <person name="Ma J."/>
        </authorList>
    </citation>
    <scope>NUCLEOTIDE SEQUENCE [LARGE SCALE GENOMIC DNA]</scope>
    <source>
        <strain evidence="2">CCUG 49018</strain>
    </source>
</reference>
<dbReference type="Pfam" id="PF07311">
    <property type="entry name" value="Dodecin"/>
    <property type="match status" value="1"/>
</dbReference>
<accession>A0ABW3VCN5</accession>
<evidence type="ECO:0000313" key="1">
    <source>
        <dbReference type="EMBL" id="MFD1232586.1"/>
    </source>
</evidence>
<dbReference type="Proteomes" id="UP001597182">
    <property type="component" value="Unassembled WGS sequence"/>
</dbReference>
<dbReference type="InterPro" id="IPR050049">
    <property type="entry name" value="Dodecin_bact"/>
</dbReference>
<dbReference type="InterPro" id="IPR036694">
    <property type="entry name" value="Dodecin-like_sf"/>
</dbReference>
<dbReference type="EMBL" id="JBHTMB010000026">
    <property type="protein sequence ID" value="MFD1232586.1"/>
    <property type="molecule type" value="Genomic_DNA"/>
</dbReference>